<organism evidence="2 3">
    <name type="scientific">Chamaesiphon polymorphus CCALA 037</name>
    <dbReference type="NCBI Taxonomy" id="2107692"/>
    <lineage>
        <taxon>Bacteria</taxon>
        <taxon>Bacillati</taxon>
        <taxon>Cyanobacteriota</taxon>
        <taxon>Cyanophyceae</taxon>
        <taxon>Gomontiellales</taxon>
        <taxon>Chamaesiphonaceae</taxon>
        <taxon>Chamaesiphon</taxon>
    </lineage>
</organism>
<dbReference type="InterPro" id="IPR022017">
    <property type="entry name" value="BFA1-like_DUF3598"/>
</dbReference>
<evidence type="ECO:0000259" key="1">
    <source>
        <dbReference type="Pfam" id="PF12204"/>
    </source>
</evidence>
<name>A0A2T1GM10_9CYAN</name>
<proteinExistence type="predicted"/>
<dbReference type="InterPro" id="IPR012674">
    <property type="entry name" value="Calycin"/>
</dbReference>
<keyword evidence="3" id="KW-1185">Reference proteome</keyword>
<dbReference type="SUPFAM" id="SSF50814">
    <property type="entry name" value="Lipocalins"/>
    <property type="match status" value="1"/>
</dbReference>
<comment type="caution">
    <text evidence="2">The sequence shown here is derived from an EMBL/GenBank/DDBJ whole genome shotgun (WGS) entry which is preliminary data.</text>
</comment>
<sequence>MTSIQAEMPVLIRHAGDWIGTYIVVDLQGNILDRHQSHLTCEFPLDGEFPYYQTNRYTWADGKYEEYKFPGSYHDKALWFDTDRVDGKAWEVDDWTIILQFSYKGVPGMSLHEMIQISPCNNYRARTWHWFKDNKLDRRTLIQEERMR</sequence>
<dbReference type="OrthoDB" id="457594at2"/>
<evidence type="ECO:0000313" key="2">
    <source>
        <dbReference type="EMBL" id="PSB58925.1"/>
    </source>
</evidence>
<dbReference type="AlphaFoldDB" id="A0A2T1GM10"/>
<dbReference type="Pfam" id="PF12204">
    <property type="entry name" value="DUF3598_N"/>
    <property type="match status" value="1"/>
</dbReference>
<dbReference type="Proteomes" id="UP000238937">
    <property type="component" value="Unassembled WGS sequence"/>
</dbReference>
<feature type="domain" description="DUF3598" evidence="1">
    <location>
        <begin position="11"/>
        <end position="146"/>
    </location>
</feature>
<gene>
    <name evidence="2" type="ORF">C7B77_02815</name>
</gene>
<dbReference type="EMBL" id="PVWO01000019">
    <property type="protein sequence ID" value="PSB58925.1"/>
    <property type="molecule type" value="Genomic_DNA"/>
</dbReference>
<protein>
    <submittedName>
        <fullName evidence="2">DUF3598 domain-containing protein</fullName>
    </submittedName>
</protein>
<reference evidence="2 3" key="1">
    <citation type="submission" date="2018-03" db="EMBL/GenBank/DDBJ databases">
        <title>The ancient ancestry and fast evolution of plastids.</title>
        <authorList>
            <person name="Moore K.R."/>
            <person name="Magnabosco C."/>
            <person name="Momper L."/>
            <person name="Gold D.A."/>
            <person name="Bosak T."/>
            <person name="Fournier G.P."/>
        </authorList>
    </citation>
    <scope>NUCLEOTIDE SEQUENCE [LARGE SCALE GENOMIC DNA]</scope>
    <source>
        <strain evidence="2 3">CCALA 037</strain>
    </source>
</reference>
<accession>A0A2T1GM10</accession>
<evidence type="ECO:0000313" key="3">
    <source>
        <dbReference type="Proteomes" id="UP000238937"/>
    </source>
</evidence>